<dbReference type="Proteomes" id="UP001046870">
    <property type="component" value="Chromosome 15"/>
</dbReference>
<keyword evidence="3" id="KW-1185">Reference proteome</keyword>
<dbReference type="AlphaFoldDB" id="A0A9D3PPJ5"/>
<proteinExistence type="predicted"/>
<evidence type="ECO:0000256" key="1">
    <source>
        <dbReference type="SAM" id="MobiDB-lite"/>
    </source>
</evidence>
<gene>
    <name evidence="2" type="ORF">MATL_G00179890</name>
</gene>
<evidence type="ECO:0000313" key="3">
    <source>
        <dbReference type="Proteomes" id="UP001046870"/>
    </source>
</evidence>
<sequence>MSAYPHLEKINATHYMTQRGTSCDRETDSAAMRPASDLFTPGKTQLRANAAQGSLMWKKSVTLSKTGLESSLGDPRSLPSQIRAGTGEQDFLRQSCVPILGFVE</sequence>
<organism evidence="2 3">
    <name type="scientific">Megalops atlanticus</name>
    <name type="common">Tarpon</name>
    <name type="synonym">Clupea gigantea</name>
    <dbReference type="NCBI Taxonomy" id="7932"/>
    <lineage>
        <taxon>Eukaryota</taxon>
        <taxon>Metazoa</taxon>
        <taxon>Chordata</taxon>
        <taxon>Craniata</taxon>
        <taxon>Vertebrata</taxon>
        <taxon>Euteleostomi</taxon>
        <taxon>Actinopterygii</taxon>
        <taxon>Neopterygii</taxon>
        <taxon>Teleostei</taxon>
        <taxon>Elopiformes</taxon>
        <taxon>Megalopidae</taxon>
        <taxon>Megalops</taxon>
    </lineage>
</organism>
<feature type="region of interest" description="Disordered" evidence="1">
    <location>
        <begin position="18"/>
        <end position="40"/>
    </location>
</feature>
<comment type="caution">
    <text evidence="2">The sequence shown here is derived from an EMBL/GenBank/DDBJ whole genome shotgun (WGS) entry which is preliminary data.</text>
</comment>
<reference evidence="2" key="1">
    <citation type="submission" date="2021-01" db="EMBL/GenBank/DDBJ databases">
        <authorList>
            <person name="Zahm M."/>
            <person name="Roques C."/>
            <person name="Cabau C."/>
            <person name="Klopp C."/>
            <person name="Donnadieu C."/>
            <person name="Jouanno E."/>
            <person name="Lampietro C."/>
            <person name="Louis A."/>
            <person name="Herpin A."/>
            <person name="Echchiki A."/>
            <person name="Berthelot C."/>
            <person name="Parey E."/>
            <person name="Roest-Crollius H."/>
            <person name="Braasch I."/>
            <person name="Postlethwait J."/>
            <person name="Bobe J."/>
            <person name="Montfort J."/>
            <person name="Bouchez O."/>
            <person name="Begum T."/>
            <person name="Mejri S."/>
            <person name="Adams A."/>
            <person name="Chen W.-J."/>
            <person name="Guiguen Y."/>
        </authorList>
    </citation>
    <scope>NUCLEOTIDE SEQUENCE</scope>
    <source>
        <strain evidence="2">YG-15Mar2019-1</strain>
        <tissue evidence="2">Brain</tissue>
    </source>
</reference>
<protein>
    <submittedName>
        <fullName evidence="2">Uncharacterized protein</fullName>
    </submittedName>
</protein>
<accession>A0A9D3PPJ5</accession>
<name>A0A9D3PPJ5_MEGAT</name>
<dbReference type="EMBL" id="JAFDVH010000015">
    <property type="protein sequence ID" value="KAG7463746.1"/>
    <property type="molecule type" value="Genomic_DNA"/>
</dbReference>
<evidence type="ECO:0000313" key="2">
    <source>
        <dbReference type="EMBL" id="KAG7463746.1"/>
    </source>
</evidence>